<dbReference type="InterPro" id="IPR014729">
    <property type="entry name" value="Rossmann-like_a/b/a_fold"/>
</dbReference>
<dbReference type="PANTHER" id="PTHR46268:SF22">
    <property type="entry name" value="SENSOR PROTEIN KDPD-RELATED"/>
    <property type="match status" value="1"/>
</dbReference>
<evidence type="ECO:0000313" key="3">
    <source>
        <dbReference type="EMBL" id="MDN4164334.1"/>
    </source>
</evidence>
<feature type="domain" description="UspA" evidence="2">
    <location>
        <begin position="4"/>
        <end position="141"/>
    </location>
</feature>
<accession>A0ABT8F272</accession>
<keyword evidence="4" id="KW-1185">Reference proteome</keyword>
<comment type="similarity">
    <text evidence="1">Belongs to the universal stress protein A family.</text>
</comment>
<dbReference type="PANTHER" id="PTHR46268">
    <property type="entry name" value="STRESS RESPONSE PROTEIN NHAX"/>
    <property type="match status" value="1"/>
</dbReference>
<protein>
    <submittedName>
        <fullName evidence="3">Universal stress protein</fullName>
    </submittedName>
</protein>
<dbReference type="PRINTS" id="PR01438">
    <property type="entry name" value="UNVRSLSTRESS"/>
</dbReference>
<feature type="domain" description="UspA" evidence="2">
    <location>
        <begin position="149"/>
        <end position="292"/>
    </location>
</feature>
<sequence>MYPIKRILIGLDISDLDLTLINFASFMNHSSTTEEIYFVNIVKNLDVPEEVLKEFPNLIKNAVDERMKIMRDKVEKHIDPLALPKVKFIVKKGQIAKQVLKISQEKDIDLIVMGRREKSIESGLLSQRLARRASCSLLIVPEGTTPELKRILVPSDFSDYSTIAMEEAVDIAFRNEGEVELVVQNVYKVPVGYHYTGKTFEEFAEVMRKHAEEDYKNFIAKIDTKGVKIDVQYSLDEDEDPVEDIIKKAEEIEANGIIIGAKGRTATTAFFLGSMAERLIQLDSKFPLLVVRPKGQNAGIMDLIKEL</sequence>
<evidence type="ECO:0000313" key="4">
    <source>
        <dbReference type="Proteomes" id="UP001168552"/>
    </source>
</evidence>
<gene>
    <name evidence="3" type="ORF">QWY31_02410</name>
</gene>
<name>A0ABT8F272_9BACT</name>
<organism evidence="3 4">
    <name type="scientific">Shiella aurantiaca</name>
    <dbReference type="NCBI Taxonomy" id="3058365"/>
    <lineage>
        <taxon>Bacteria</taxon>
        <taxon>Pseudomonadati</taxon>
        <taxon>Bacteroidota</taxon>
        <taxon>Cytophagia</taxon>
        <taxon>Cytophagales</taxon>
        <taxon>Shiellaceae</taxon>
        <taxon>Shiella</taxon>
    </lineage>
</organism>
<dbReference type="InterPro" id="IPR006016">
    <property type="entry name" value="UspA"/>
</dbReference>
<evidence type="ECO:0000259" key="2">
    <source>
        <dbReference type="Pfam" id="PF00582"/>
    </source>
</evidence>
<proteinExistence type="inferred from homology"/>
<dbReference type="Proteomes" id="UP001168552">
    <property type="component" value="Unassembled WGS sequence"/>
</dbReference>
<dbReference type="CDD" id="cd00293">
    <property type="entry name" value="USP-like"/>
    <property type="match status" value="2"/>
</dbReference>
<dbReference type="RefSeq" id="WP_320002860.1">
    <property type="nucleotide sequence ID" value="NZ_JAUHJS010000001.1"/>
</dbReference>
<reference evidence="3" key="1">
    <citation type="submission" date="2023-06" db="EMBL/GenBank/DDBJ databases">
        <title>Cytophagales bacterium Strain LB-30, isolated from soil.</title>
        <authorList>
            <person name="Liu B."/>
        </authorList>
    </citation>
    <scope>NUCLEOTIDE SEQUENCE</scope>
    <source>
        <strain evidence="3">LB-30</strain>
    </source>
</reference>
<dbReference type="Pfam" id="PF00582">
    <property type="entry name" value="Usp"/>
    <property type="match status" value="2"/>
</dbReference>
<comment type="caution">
    <text evidence="3">The sequence shown here is derived from an EMBL/GenBank/DDBJ whole genome shotgun (WGS) entry which is preliminary data.</text>
</comment>
<dbReference type="SUPFAM" id="SSF52402">
    <property type="entry name" value="Adenine nucleotide alpha hydrolases-like"/>
    <property type="match status" value="2"/>
</dbReference>
<evidence type="ECO:0000256" key="1">
    <source>
        <dbReference type="ARBA" id="ARBA00008791"/>
    </source>
</evidence>
<dbReference type="Gene3D" id="3.40.50.620">
    <property type="entry name" value="HUPs"/>
    <property type="match status" value="2"/>
</dbReference>
<dbReference type="EMBL" id="JAUHJS010000001">
    <property type="protein sequence ID" value="MDN4164334.1"/>
    <property type="molecule type" value="Genomic_DNA"/>
</dbReference>
<dbReference type="InterPro" id="IPR006015">
    <property type="entry name" value="Universal_stress_UspA"/>
</dbReference>